<evidence type="ECO:0000313" key="3">
    <source>
        <dbReference type="Proteomes" id="UP001281761"/>
    </source>
</evidence>
<dbReference type="InterPro" id="IPR029021">
    <property type="entry name" value="Prot-tyrosine_phosphatase-like"/>
</dbReference>
<dbReference type="Gene3D" id="3.90.190.10">
    <property type="entry name" value="Protein tyrosine phosphatase superfamily"/>
    <property type="match status" value="1"/>
</dbReference>
<feature type="region of interest" description="Disordered" evidence="1">
    <location>
        <begin position="327"/>
        <end position="353"/>
    </location>
</feature>
<accession>A0ABQ9WR86</accession>
<comment type="caution">
    <text evidence="2">The sequence shown here is derived from an EMBL/GenBank/DDBJ whole genome shotgun (WGS) entry which is preliminary data.</text>
</comment>
<name>A0ABQ9WR86_9EUKA</name>
<reference evidence="2 3" key="1">
    <citation type="journal article" date="2022" name="bioRxiv">
        <title>Genomics of Preaxostyla Flagellates Illuminates Evolutionary Transitions and the Path Towards Mitochondrial Loss.</title>
        <authorList>
            <person name="Novak L.V.F."/>
            <person name="Treitli S.C."/>
            <person name="Pyrih J."/>
            <person name="Halakuc P."/>
            <person name="Pipaliya S.V."/>
            <person name="Vacek V."/>
            <person name="Brzon O."/>
            <person name="Soukal P."/>
            <person name="Eme L."/>
            <person name="Dacks J.B."/>
            <person name="Karnkowska A."/>
            <person name="Elias M."/>
            <person name="Hampl V."/>
        </authorList>
    </citation>
    <scope>NUCLEOTIDE SEQUENCE [LARGE SCALE GENOMIC DNA]</scope>
    <source>
        <strain evidence="2">NAU3</strain>
        <tissue evidence="2">Gut</tissue>
    </source>
</reference>
<sequence length="504" mass="55874">MRPILRQFSPPPLSPASKLLVQLYIGTKEAATSRPFILAQKITHMVNCCAHRVPNLLTVNQCSFLSLYMNEDQLHAFFDKDDSNITKVCAYIDGALEKEGYLLIHSVLGHNCAMLVAAIYLIHRFHWSADLAIEAVSLCRHVRMLNSTESLIRAHERSIPKLEQSLELIEESLTLRNTLFNQSVRIGSEVLLTCTPAKVTIHPPTPLSIRNDAYHLQTQSWILSKHPLSPPVPDKSILRSKPKPKGRRGIVLCRTGSPFLRLPSSSVRNVPAYIPLSYEVPTLVETTLPNTVVNSPQLAWLMEAVNRNIHLFENGIIRIASQKQLPRLSVPSQPPNQLNRNSPESSPKLFQNPPPLVIPVSSRSLPQLEPCCLDSNFVTQSLPSSPPPRSVSLSPELSCTPIPQKTDPFGSPEPLPGLFIDSPLPSPPHPTVITQINETPSAFQPTPNSTPPDHTITNYLSIPASPQSVSVSASRVTRRRPLPNSVAPFLQKASLPQKKRKQHF</sequence>
<dbReference type="CDD" id="cd14498">
    <property type="entry name" value="DSP"/>
    <property type="match status" value="1"/>
</dbReference>
<dbReference type="PANTHER" id="PTHR46653:SF1">
    <property type="entry name" value="SPECIFICITY PROTEIN PHOSPHATASE, PUTATIVE-RELATED"/>
    <property type="match status" value="1"/>
</dbReference>
<keyword evidence="3" id="KW-1185">Reference proteome</keyword>
<gene>
    <name evidence="2" type="ORF">BLNAU_23062</name>
</gene>
<protein>
    <submittedName>
        <fullName evidence="2">Polynucleotide 3'-phosphatase / Polynucleotide 5'-hydroxy-kinase</fullName>
    </submittedName>
</protein>
<feature type="region of interest" description="Disordered" evidence="1">
    <location>
        <begin position="463"/>
        <end position="504"/>
    </location>
</feature>
<proteinExistence type="predicted"/>
<organism evidence="2 3">
    <name type="scientific">Blattamonas nauphoetae</name>
    <dbReference type="NCBI Taxonomy" id="2049346"/>
    <lineage>
        <taxon>Eukaryota</taxon>
        <taxon>Metamonada</taxon>
        <taxon>Preaxostyla</taxon>
        <taxon>Oxymonadida</taxon>
        <taxon>Blattamonas</taxon>
    </lineage>
</organism>
<evidence type="ECO:0000313" key="2">
    <source>
        <dbReference type="EMBL" id="KAK2942023.1"/>
    </source>
</evidence>
<feature type="compositionally biased region" description="Polar residues" evidence="1">
    <location>
        <begin position="335"/>
        <end position="349"/>
    </location>
</feature>
<dbReference type="SUPFAM" id="SSF52799">
    <property type="entry name" value="(Phosphotyrosine protein) phosphatases II"/>
    <property type="match status" value="1"/>
</dbReference>
<dbReference type="Proteomes" id="UP001281761">
    <property type="component" value="Unassembled WGS sequence"/>
</dbReference>
<dbReference type="PANTHER" id="PTHR46653">
    <property type="entry name" value="SPECIFICITY PROTEIN PHOSPHATASE, PUTATIVE-RELATED"/>
    <property type="match status" value="1"/>
</dbReference>
<evidence type="ECO:0000256" key="1">
    <source>
        <dbReference type="SAM" id="MobiDB-lite"/>
    </source>
</evidence>
<feature type="compositionally biased region" description="Low complexity" evidence="1">
    <location>
        <begin position="463"/>
        <end position="475"/>
    </location>
</feature>
<dbReference type="EMBL" id="JARBJD010000441">
    <property type="protein sequence ID" value="KAK2942023.1"/>
    <property type="molecule type" value="Genomic_DNA"/>
</dbReference>